<protein>
    <submittedName>
        <fullName evidence="2">DUF1127 domain-containing protein</fullName>
    </submittedName>
</protein>
<evidence type="ECO:0000313" key="2">
    <source>
        <dbReference type="EMBL" id="NIY72985.1"/>
    </source>
</evidence>
<reference evidence="2 3" key="1">
    <citation type="submission" date="2020-03" db="EMBL/GenBank/DDBJ databases">
        <title>Bacterial isolates of synthetic phycosphere.</title>
        <authorList>
            <person name="Fu H."/>
            <person name="Moran M.A."/>
        </authorList>
    </citation>
    <scope>NUCLEOTIDE SEQUENCE [LARGE SCALE GENOMIC DNA]</scope>
    <source>
        <strain evidence="2 3">HF1</strain>
    </source>
</reference>
<sequence length="72" mass="7809">MAYANDARATGFNFFGSVANLSATLADRFAKFKLYRATMVELEKLSDRELNDLGIGRAMIKGVAIEAAYGAN</sequence>
<name>A0ABX0VZX3_9RHOB</name>
<proteinExistence type="predicted"/>
<evidence type="ECO:0000259" key="1">
    <source>
        <dbReference type="Pfam" id="PF06568"/>
    </source>
</evidence>
<organism evidence="2 3">
    <name type="scientific">Marivivens donghaensis</name>
    <dbReference type="NCBI Taxonomy" id="1699413"/>
    <lineage>
        <taxon>Bacteria</taxon>
        <taxon>Pseudomonadati</taxon>
        <taxon>Pseudomonadota</taxon>
        <taxon>Alphaproteobacteria</taxon>
        <taxon>Rhodobacterales</taxon>
        <taxon>Paracoccaceae</taxon>
        <taxon>Marivivens group</taxon>
        <taxon>Marivivens</taxon>
    </lineage>
</organism>
<gene>
    <name evidence="2" type="ORF">HCZ30_11145</name>
</gene>
<comment type="caution">
    <text evidence="2">The sequence shown here is derived from an EMBL/GenBank/DDBJ whole genome shotgun (WGS) entry which is preliminary data.</text>
</comment>
<dbReference type="RefSeq" id="WP_167638376.1">
    <property type="nucleotide sequence ID" value="NZ_JAATOP010000007.1"/>
</dbReference>
<feature type="domain" description="YjiS-like" evidence="1">
    <location>
        <begin position="25"/>
        <end position="60"/>
    </location>
</feature>
<dbReference type="Proteomes" id="UP000709466">
    <property type="component" value="Unassembled WGS sequence"/>
</dbReference>
<evidence type="ECO:0000313" key="3">
    <source>
        <dbReference type="Proteomes" id="UP000709466"/>
    </source>
</evidence>
<dbReference type="EMBL" id="JAATOP010000007">
    <property type="protein sequence ID" value="NIY72985.1"/>
    <property type="molecule type" value="Genomic_DNA"/>
</dbReference>
<dbReference type="InterPro" id="IPR009506">
    <property type="entry name" value="YjiS-like"/>
</dbReference>
<accession>A0ABX0VZX3</accession>
<keyword evidence="3" id="KW-1185">Reference proteome</keyword>
<dbReference type="Pfam" id="PF06568">
    <property type="entry name" value="YjiS-like"/>
    <property type="match status" value="1"/>
</dbReference>